<dbReference type="RefSeq" id="WP_311948584.1">
    <property type="nucleotide sequence ID" value="NZ_JAVLVU010000001.1"/>
</dbReference>
<evidence type="ECO:0000313" key="2">
    <source>
        <dbReference type="Proteomes" id="UP001258315"/>
    </source>
</evidence>
<protein>
    <submittedName>
        <fullName evidence="1">Uncharacterized protein</fullName>
    </submittedName>
</protein>
<dbReference type="Proteomes" id="UP001258315">
    <property type="component" value="Unassembled WGS sequence"/>
</dbReference>
<name>A0ABU3GR72_9SPHI</name>
<accession>A0ABU3GR72</accession>
<evidence type="ECO:0000313" key="1">
    <source>
        <dbReference type="EMBL" id="MDT3402267.1"/>
    </source>
</evidence>
<gene>
    <name evidence="1" type="ORF">QE417_001339</name>
</gene>
<proteinExistence type="predicted"/>
<sequence length="249" mass="28268">MKLISGTAFKANDAELDFKIFTLDGQHNEKPDYRLEQAPLLSGFKIINIPLPGTLTAEEYRKLIKVPRFNPLTEEPEQLHLWYLLDDQQLLYTCLAKRIGNYGQLKGFMQYQGSLPGLDENLWATLQVKIRLLESYQELFRRGRSKPIDRQTLVQSGAVSGTFIDLVAEKLKELNGDPQRLLLALGAKEVQGFLQSKLKALEQYLIGLGVIDDQQVLSAEDLQVRLMALVSNLDIPEVQAYEFIDKVMS</sequence>
<comment type="caution">
    <text evidence="1">The sequence shown here is derived from an EMBL/GenBank/DDBJ whole genome shotgun (WGS) entry which is preliminary data.</text>
</comment>
<reference evidence="2" key="1">
    <citation type="submission" date="2023-07" db="EMBL/GenBank/DDBJ databases">
        <title>Functional and genomic diversity of the sorghum phyllosphere microbiome.</title>
        <authorList>
            <person name="Shade A."/>
        </authorList>
    </citation>
    <scope>NUCLEOTIDE SEQUENCE [LARGE SCALE GENOMIC DNA]</scope>
    <source>
        <strain evidence="2">SORGH_AS_0422</strain>
    </source>
</reference>
<dbReference type="EMBL" id="JAVLVU010000001">
    <property type="protein sequence ID" value="MDT3402267.1"/>
    <property type="molecule type" value="Genomic_DNA"/>
</dbReference>
<keyword evidence="2" id="KW-1185">Reference proteome</keyword>
<organism evidence="1 2">
    <name type="scientific">Mucilaginibacter terrae</name>
    <dbReference type="NCBI Taxonomy" id="1955052"/>
    <lineage>
        <taxon>Bacteria</taxon>
        <taxon>Pseudomonadati</taxon>
        <taxon>Bacteroidota</taxon>
        <taxon>Sphingobacteriia</taxon>
        <taxon>Sphingobacteriales</taxon>
        <taxon>Sphingobacteriaceae</taxon>
        <taxon>Mucilaginibacter</taxon>
    </lineage>
</organism>